<evidence type="ECO:0000259" key="2">
    <source>
        <dbReference type="Pfam" id="PF12192"/>
    </source>
</evidence>
<dbReference type="InterPro" id="IPR022013">
    <property type="entry name" value="CBP"/>
</dbReference>
<dbReference type="EMBL" id="JARJCW010000100">
    <property type="protein sequence ID" value="KAJ7194230.1"/>
    <property type="molecule type" value="Genomic_DNA"/>
</dbReference>
<organism evidence="3 4">
    <name type="scientific">Mycena pura</name>
    <dbReference type="NCBI Taxonomy" id="153505"/>
    <lineage>
        <taxon>Eukaryota</taxon>
        <taxon>Fungi</taxon>
        <taxon>Dikarya</taxon>
        <taxon>Basidiomycota</taxon>
        <taxon>Agaricomycotina</taxon>
        <taxon>Agaricomycetes</taxon>
        <taxon>Agaricomycetidae</taxon>
        <taxon>Agaricales</taxon>
        <taxon>Marasmiineae</taxon>
        <taxon>Mycenaceae</taxon>
        <taxon>Mycena</taxon>
    </lineage>
</organism>
<evidence type="ECO:0000313" key="3">
    <source>
        <dbReference type="EMBL" id="KAJ7194230.1"/>
    </source>
</evidence>
<dbReference type="Pfam" id="PF12192">
    <property type="entry name" value="CBP"/>
    <property type="match status" value="1"/>
</dbReference>
<gene>
    <name evidence="3" type="ORF">GGX14DRAFT_700963</name>
</gene>
<reference evidence="3" key="1">
    <citation type="submission" date="2023-03" db="EMBL/GenBank/DDBJ databases">
        <title>Massive genome expansion in bonnet fungi (Mycena s.s.) driven by repeated elements and novel gene families across ecological guilds.</title>
        <authorList>
            <consortium name="Lawrence Berkeley National Laboratory"/>
            <person name="Harder C.B."/>
            <person name="Miyauchi S."/>
            <person name="Viragh M."/>
            <person name="Kuo A."/>
            <person name="Thoen E."/>
            <person name="Andreopoulos B."/>
            <person name="Lu D."/>
            <person name="Skrede I."/>
            <person name="Drula E."/>
            <person name="Henrissat B."/>
            <person name="Morin E."/>
            <person name="Kohler A."/>
            <person name="Barry K."/>
            <person name="LaButti K."/>
            <person name="Morin E."/>
            <person name="Salamov A."/>
            <person name="Lipzen A."/>
            <person name="Mereny Z."/>
            <person name="Hegedus B."/>
            <person name="Baldrian P."/>
            <person name="Stursova M."/>
            <person name="Weitz H."/>
            <person name="Taylor A."/>
            <person name="Grigoriev I.V."/>
            <person name="Nagy L.G."/>
            <person name="Martin F."/>
            <person name="Kauserud H."/>
        </authorList>
    </citation>
    <scope>NUCLEOTIDE SEQUENCE</scope>
    <source>
        <strain evidence="3">9144</strain>
    </source>
</reference>
<name>A0AAD6UWU3_9AGAR</name>
<feature type="signal peptide" evidence="1">
    <location>
        <begin position="1"/>
        <end position="18"/>
    </location>
</feature>
<dbReference type="Gene3D" id="1.10.1740.120">
    <property type="match status" value="1"/>
</dbReference>
<accession>A0AAD6UWU3</accession>
<keyword evidence="4" id="KW-1185">Reference proteome</keyword>
<feature type="domain" description="Fungal calcium binding protein" evidence="2">
    <location>
        <begin position="26"/>
        <end position="79"/>
    </location>
</feature>
<keyword evidence="1" id="KW-0732">Signal</keyword>
<dbReference type="Proteomes" id="UP001219525">
    <property type="component" value="Unassembled WGS sequence"/>
</dbReference>
<dbReference type="AlphaFoldDB" id="A0AAD6UWU3"/>
<evidence type="ECO:0000313" key="4">
    <source>
        <dbReference type="Proteomes" id="UP001219525"/>
    </source>
</evidence>
<sequence length="100" mass="10011">MQFSLVALFVIAATSVSAGPLRMRQSTCDLKTCVLDLAPTGVSCAAAAAQADIDVFSDAGCIVSAAQDVASLPASCSGCLDQLGVAGDLEKAKNAVEGIF</sequence>
<proteinExistence type="predicted"/>
<comment type="caution">
    <text evidence="3">The sequence shown here is derived from an EMBL/GenBank/DDBJ whole genome shotgun (WGS) entry which is preliminary data.</text>
</comment>
<protein>
    <recommendedName>
        <fullName evidence="2">Fungal calcium binding protein domain-containing protein</fullName>
    </recommendedName>
</protein>
<feature type="chain" id="PRO_5042295393" description="Fungal calcium binding protein domain-containing protein" evidence="1">
    <location>
        <begin position="19"/>
        <end position="100"/>
    </location>
</feature>
<evidence type="ECO:0000256" key="1">
    <source>
        <dbReference type="SAM" id="SignalP"/>
    </source>
</evidence>